<name>A0A2I0V9Q9_9ASPA</name>
<protein>
    <submittedName>
        <fullName evidence="1">Uncharacterized protein</fullName>
    </submittedName>
</protein>
<reference evidence="1 3" key="1">
    <citation type="journal article" date="2016" name="Sci. Rep.">
        <title>The Dendrobium catenatum Lindl. genome sequence provides insights into polysaccharide synthase, floral development and adaptive evolution.</title>
        <authorList>
            <person name="Zhang G.Q."/>
            <person name="Xu Q."/>
            <person name="Bian C."/>
            <person name="Tsai W.C."/>
            <person name="Yeh C.M."/>
            <person name="Liu K.W."/>
            <person name="Yoshida K."/>
            <person name="Zhang L.S."/>
            <person name="Chang S.B."/>
            <person name="Chen F."/>
            <person name="Shi Y."/>
            <person name="Su Y.Y."/>
            <person name="Zhang Y.Q."/>
            <person name="Chen L.J."/>
            <person name="Yin Y."/>
            <person name="Lin M."/>
            <person name="Huang H."/>
            <person name="Deng H."/>
            <person name="Wang Z.W."/>
            <person name="Zhu S.L."/>
            <person name="Zhao X."/>
            <person name="Deng C."/>
            <person name="Niu S.C."/>
            <person name="Huang J."/>
            <person name="Wang M."/>
            <person name="Liu G.H."/>
            <person name="Yang H.J."/>
            <person name="Xiao X.J."/>
            <person name="Hsiao Y.Y."/>
            <person name="Wu W.L."/>
            <person name="Chen Y.Y."/>
            <person name="Mitsuda N."/>
            <person name="Ohme-Takagi M."/>
            <person name="Luo Y.B."/>
            <person name="Van de Peer Y."/>
            <person name="Liu Z.J."/>
        </authorList>
    </citation>
    <scope>NUCLEOTIDE SEQUENCE [LARGE SCALE GENOMIC DNA]</scope>
    <source>
        <tissue evidence="1">The whole plant</tissue>
    </source>
</reference>
<evidence type="ECO:0000313" key="2">
    <source>
        <dbReference type="EMBL" id="PKU73694.1"/>
    </source>
</evidence>
<reference evidence="1" key="3">
    <citation type="submission" date="2017-11" db="EMBL/GenBank/DDBJ databases">
        <authorList>
            <person name="Han C.G."/>
        </authorList>
    </citation>
    <scope>NUCLEOTIDE SEQUENCE</scope>
    <source>
        <tissue evidence="1">The whole plant</tissue>
    </source>
</reference>
<proteinExistence type="predicted"/>
<sequence>MKPISREQQKSTDRLIQRVKSACASGPKECAKRVETAAVKKLQPIGTGQSYTVPKVVPVNQPKEAQGT</sequence>
<dbReference type="EMBL" id="KZ505247">
    <property type="protein sequence ID" value="PKU60139.1"/>
    <property type="molecule type" value="Genomic_DNA"/>
</dbReference>
<evidence type="ECO:0000313" key="3">
    <source>
        <dbReference type="Proteomes" id="UP000233837"/>
    </source>
</evidence>
<accession>A0A2I0V9Q9</accession>
<dbReference type="AlphaFoldDB" id="A0A2I0V9Q9"/>
<organism evidence="1 3">
    <name type="scientific">Dendrobium catenatum</name>
    <dbReference type="NCBI Taxonomy" id="906689"/>
    <lineage>
        <taxon>Eukaryota</taxon>
        <taxon>Viridiplantae</taxon>
        <taxon>Streptophyta</taxon>
        <taxon>Embryophyta</taxon>
        <taxon>Tracheophyta</taxon>
        <taxon>Spermatophyta</taxon>
        <taxon>Magnoliopsida</taxon>
        <taxon>Liliopsida</taxon>
        <taxon>Asparagales</taxon>
        <taxon>Orchidaceae</taxon>
        <taxon>Epidendroideae</taxon>
        <taxon>Malaxideae</taxon>
        <taxon>Dendrobiinae</taxon>
        <taxon>Dendrobium</taxon>
    </lineage>
</organism>
<gene>
    <name evidence="2" type="ORF">MA16_Dca013274</name>
    <name evidence="1" type="ORF">MA16_Dca029081</name>
</gene>
<dbReference type="EMBL" id="KZ502729">
    <property type="protein sequence ID" value="PKU73694.1"/>
    <property type="molecule type" value="Genomic_DNA"/>
</dbReference>
<dbReference type="Proteomes" id="UP000233837">
    <property type="component" value="Unassembled WGS sequence"/>
</dbReference>
<evidence type="ECO:0000313" key="1">
    <source>
        <dbReference type="EMBL" id="PKU60139.1"/>
    </source>
</evidence>
<keyword evidence="3" id="KW-1185">Reference proteome</keyword>
<reference evidence="1 3" key="2">
    <citation type="journal article" date="2017" name="Nature">
        <title>The Apostasia genome and the evolution of orchids.</title>
        <authorList>
            <person name="Zhang G.Q."/>
            <person name="Liu K.W."/>
            <person name="Li Z."/>
            <person name="Lohaus R."/>
            <person name="Hsiao Y.Y."/>
            <person name="Niu S.C."/>
            <person name="Wang J.Y."/>
            <person name="Lin Y.C."/>
            <person name="Xu Q."/>
            <person name="Chen L.J."/>
            <person name="Yoshida K."/>
            <person name="Fujiwara S."/>
            <person name="Wang Z.W."/>
            <person name="Zhang Y.Q."/>
            <person name="Mitsuda N."/>
            <person name="Wang M."/>
            <person name="Liu G.H."/>
            <person name="Pecoraro L."/>
            <person name="Huang H.X."/>
            <person name="Xiao X.J."/>
            <person name="Lin M."/>
            <person name="Wu X.Y."/>
            <person name="Wu W.L."/>
            <person name="Chen Y.Y."/>
            <person name="Chang S.B."/>
            <person name="Sakamoto S."/>
            <person name="Ohme-Takagi M."/>
            <person name="Yagi M."/>
            <person name="Zeng S.J."/>
            <person name="Shen C.Y."/>
            <person name="Yeh C.M."/>
            <person name="Luo Y.B."/>
            <person name="Tsai W.C."/>
            <person name="Van de Peer Y."/>
            <person name="Liu Z.J."/>
        </authorList>
    </citation>
    <scope>NUCLEOTIDE SEQUENCE [LARGE SCALE GENOMIC DNA]</scope>
    <source>
        <tissue evidence="1">The whole plant</tissue>
    </source>
</reference>